<sequence>MGIIKNNLTGKIVYLNTQHIFGRNQNLVNTHLSEQDISQSHALISWKANDWYLQDHSRNGTLVNGELINNATSKLSDGFKIQFGEHQSTQWEVVSTSPPSSYLRPIDNTDTVIELITCLAFPNEEMPETLLYPDSNIWKIETKTNIDTLKHGKTYTIDAKEYIYIENRVLEDTLDLGNVVNNAFFKFTLSSDEEHIRIKIITQNQEFDLGERVHNYILLALARKRLEDVNNGHVIYDQGWIAIDDLLKDVSKEFGRDIDTYYLNLRIYRIRKLILETKPYGYLFSNIIERRYGEIRFAHPYFQILKEEESIGEVLQVY</sequence>
<dbReference type="Pfam" id="PF00498">
    <property type="entry name" value="FHA"/>
    <property type="match status" value="1"/>
</dbReference>
<dbReference type="SMART" id="SM00240">
    <property type="entry name" value="FHA"/>
    <property type="match status" value="1"/>
</dbReference>
<accession>A0A504J2J3</accession>
<dbReference type="PROSITE" id="PS50006">
    <property type="entry name" value="FHA_DOMAIN"/>
    <property type="match status" value="1"/>
</dbReference>
<dbReference type="Gene3D" id="2.60.200.20">
    <property type="match status" value="1"/>
</dbReference>
<dbReference type="SUPFAM" id="SSF49879">
    <property type="entry name" value="SMAD/FHA domain"/>
    <property type="match status" value="1"/>
</dbReference>
<dbReference type="AlphaFoldDB" id="A0A504J2J3"/>
<dbReference type="Proteomes" id="UP000315540">
    <property type="component" value="Unassembled WGS sequence"/>
</dbReference>
<dbReference type="InterPro" id="IPR000253">
    <property type="entry name" value="FHA_dom"/>
</dbReference>
<comment type="caution">
    <text evidence="2">The sequence shown here is derived from an EMBL/GenBank/DDBJ whole genome shotgun (WGS) entry which is preliminary data.</text>
</comment>
<protein>
    <submittedName>
        <fullName evidence="2">FHA domain-containing protein</fullName>
    </submittedName>
</protein>
<proteinExistence type="predicted"/>
<dbReference type="CDD" id="cd00060">
    <property type="entry name" value="FHA"/>
    <property type="match status" value="1"/>
</dbReference>
<evidence type="ECO:0000313" key="3">
    <source>
        <dbReference type="Proteomes" id="UP000315540"/>
    </source>
</evidence>
<name>A0A504J2J3_9FLAO</name>
<dbReference type="OrthoDB" id="273564at2"/>
<dbReference type="EMBL" id="VFWZ01000004">
    <property type="protein sequence ID" value="TPN85136.1"/>
    <property type="molecule type" value="Genomic_DNA"/>
</dbReference>
<gene>
    <name evidence="2" type="ORF">FHK87_13980</name>
</gene>
<keyword evidence="3" id="KW-1185">Reference proteome</keyword>
<dbReference type="InterPro" id="IPR008984">
    <property type="entry name" value="SMAD_FHA_dom_sf"/>
</dbReference>
<feature type="domain" description="FHA" evidence="1">
    <location>
        <begin position="19"/>
        <end position="68"/>
    </location>
</feature>
<dbReference type="RefSeq" id="WP_140594083.1">
    <property type="nucleotide sequence ID" value="NZ_VFWZ01000004.1"/>
</dbReference>
<reference evidence="2 3" key="1">
    <citation type="submission" date="2019-06" db="EMBL/GenBank/DDBJ databases">
        <authorList>
            <person name="Meng X."/>
        </authorList>
    </citation>
    <scope>NUCLEOTIDE SEQUENCE [LARGE SCALE GENOMIC DNA]</scope>
    <source>
        <strain evidence="2 3">M625</strain>
    </source>
</reference>
<evidence type="ECO:0000313" key="2">
    <source>
        <dbReference type="EMBL" id="TPN85136.1"/>
    </source>
</evidence>
<evidence type="ECO:0000259" key="1">
    <source>
        <dbReference type="PROSITE" id="PS50006"/>
    </source>
</evidence>
<organism evidence="2 3">
    <name type="scientific">Aquimarina algicola</name>
    <dbReference type="NCBI Taxonomy" id="2589995"/>
    <lineage>
        <taxon>Bacteria</taxon>
        <taxon>Pseudomonadati</taxon>
        <taxon>Bacteroidota</taxon>
        <taxon>Flavobacteriia</taxon>
        <taxon>Flavobacteriales</taxon>
        <taxon>Flavobacteriaceae</taxon>
        <taxon>Aquimarina</taxon>
    </lineage>
</organism>